<evidence type="ECO:0000313" key="1">
    <source>
        <dbReference type="EMBL" id="CAD9635966.1"/>
    </source>
</evidence>
<gene>
    <name evidence="1" type="ORF">BRAN1462_LOCUS53788</name>
</gene>
<sequence length="142" mass="16612">MASRVDQKVDFLNQHLFTKKKRIRKDELDHFCQLAELNEACAMELLRELENKYTKGNIMNPTGWLKSRATAYFIEGFKQHLNDTYFKDRPIDSMTMGTLRERLGAESTIFQLSKLQKKAAKEYIEEPNCYLYASMSLSSERA</sequence>
<proteinExistence type="predicted"/>
<protein>
    <submittedName>
        <fullName evidence="1">Uncharacterized protein</fullName>
    </submittedName>
</protein>
<dbReference type="EMBL" id="HBGW01084888">
    <property type="protein sequence ID" value="CAD9635966.1"/>
    <property type="molecule type" value="Transcribed_RNA"/>
</dbReference>
<dbReference type="AlphaFoldDB" id="A0A6U6TTW0"/>
<accession>A0A6U6TTW0</accession>
<reference evidence="1" key="1">
    <citation type="submission" date="2021-01" db="EMBL/GenBank/DDBJ databases">
        <authorList>
            <person name="Corre E."/>
            <person name="Pelletier E."/>
            <person name="Niang G."/>
            <person name="Scheremetjew M."/>
            <person name="Finn R."/>
            <person name="Kale V."/>
            <person name="Holt S."/>
            <person name="Cochrane G."/>
            <person name="Meng A."/>
            <person name="Brown T."/>
            <person name="Cohen L."/>
        </authorList>
    </citation>
    <scope>NUCLEOTIDE SEQUENCE</scope>
    <source>
        <strain evidence="1">RCC3387</strain>
    </source>
</reference>
<organism evidence="1">
    <name type="scientific">Zooxanthella nutricula</name>
    <dbReference type="NCBI Taxonomy" id="1333877"/>
    <lineage>
        <taxon>Eukaryota</taxon>
        <taxon>Sar</taxon>
        <taxon>Alveolata</taxon>
        <taxon>Dinophyceae</taxon>
        <taxon>Peridiniales</taxon>
        <taxon>Peridiniales incertae sedis</taxon>
        <taxon>Zooxanthella</taxon>
    </lineage>
</organism>
<name>A0A6U6TTW0_9DINO</name>